<accession>A0A1H4FHZ5</accession>
<evidence type="ECO:0000313" key="3">
    <source>
        <dbReference type="Proteomes" id="UP000199656"/>
    </source>
</evidence>
<gene>
    <name evidence="2" type="ORF">SAMN05660909_04413</name>
</gene>
<dbReference type="AlphaFoldDB" id="A0A1H4FHZ5"/>
<reference evidence="3" key="1">
    <citation type="submission" date="2016-10" db="EMBL/GenBank/DDBJ databases">
        <authorList>
            <person name="Varghese N."/>
            <person name="Submissions S."/>
        </authorList>
    </citation>
    <scope>NUCLEOTIDE SEQUENCE [LARGE SCALE GENOMIC DNA]</scope>
    <source>
        <strain evidence="3">DSM 23920</strain>
    </source>
</reference>
<proteinExistence type="predicted"/>
<evidence type="ECO:0000256" key="1">
    <source>
        <dbReference type="SAM" id="SignalP"/>
    </source>
</evidence>
<keyword evidence="1" id="KW-0732">Signal</keyword>
<keyword evidence="3" id="KW-1185">Reference proteome</keyword>
<feature type="signal peptide" evidence="1">
    <location>
        <begin position="1"/>
        <end position="28"/>
    </location>
</feature>
<dbReference type="OrthoDB" id="673569at2"/>
<dbReference type="Proteomes" id="UP000199656">
    <property type="component" value="Unassembled WGS sequence"/>
</dbReference>
<organism evidence="2 3">
    <name type="scientific">Chitinophaga terrae</name>
    <name type="common">ex Kim and Jung 2007</name>
    <dbReference type="NCBI Taxonomy" id="408074"/>
    <lineage>
        <taxon>Bacteria</taxon>
        <taxon>Pseudomonadati</taxon>
        <taxon>Bacteroidota</taxon>
        <taxon>Chitinophagia</taxon>
        <taxon>Chitinophagales</taxon>
        <taxon>Chitinophagaceae</taxon>
        <taxon>Chitinophaga</taxon>
    </lineage>
</organism>
<protein>
    <submittedName>
        <fullName evidence="2">Uncharacterized protein</fullName>
    </submittedName>
</protein>
<evidence type="ECO:0000313" key="2">
    <source>
        <dbReference type="EMBL" id="SEA96916.1"/>
    </source>
</evidence>
<dbReference type="RefSeq" id="WP_089764268.1">
    <property type="nucleotide sequence ID" value="NZ_BKAT01000045.1"/>
</dbReference>
<dbReference type="EMBL" id="FNRL01000025">
    <property type="protein sequence ID" value="SEA96916.1"/>
    <property type="molecule type" value="Genomic_DNA"/>
</dbReference>
<name>A0A1H4FHZ5_9BACT</name>
<sequence length="130" mass="14612">MNSLQKFPLFLLAAGALLVLIPHHQSMATKHAVAAYDSSCLVKTEANFDFTDQQRKKVIEVIENKVAGGIEEAGKITWENSPNATEYYQIVLKKGRVSIKYKGTECQDRLIWQDIEDCKAELKKLLGNQS</sequence>
<feature type="chain" id="PRO_5011536103" evidence="1">
    <location>
        <begin position="29"/>
        <end position="130"/>
    </location>
</feature>